<dbReference type="Gene3D" id="4.10.240.10">
    <property type="entry name" value="Zn(2)-C6 fungal-type DNA-binding domain"/>
    <property type="match status" value="1"/>
</dbReference>
<dbReference type="PANTHER" id="PTHR46910">
    <property type="entry name" value="TRANSCRIPTION FACTOR PDR1"/>
    <property type="match status" value="1"/>
</dbReference>
<evidence type="ECO:0000256" key="2">
    <source>
        <dbReference type="ARBA" id="ARBA00022723"/>
    </source>
</evidence>
<organism evidence="7 8">
    <name type="scientific">Rhizopus microsporus ATCC 52813</name>
    <dbReference type="NCBI Taxonomy" id="1340429"/>
    <lineage>
        <taxon>Eukaryota</taxon>
        <taxon>Fungi</taxon>
        <taxon>Fungi incertae sedis</taxon>
        <taxon>Mucoromycota</taxon>
        <taxon>Mucoromycotina</taxon>
        <taxon>Mucoromycetes</taxon>
        <taxon>Mucorales</taxon>
        <taxon>Mucorineae</taxon>
        <taxon>Rhizopodaceae</taxon>
        <taxon>Rhizopus</taxon>
    </lineage>
</organism>
<evidence type="ECO:0000313" key="7">
    <source>
        <dbReference type="EMBL" id="PHZ15601.1"/>
    </source>
</evidence>
<dbReference type="RefSeq" id="XP_023469309.1">
    <property type="nucleotide sequence ID" value="XM_023615857.1"/>
</dbReference>
<dbReference type="GO" id="GO:0006351">
    <property type="term" value="P:DNA-templated transcription"/>
    <property type="evidence" value="ECO:0007669"/>
    <property type="project" value="InterPro"/>
</dbReference>
<keyword evidence="4" id="KW-0539">Nucleus</keyword>
<proteinExistence type="predicted"/>
<dbReference type="GO" id="GO:0003677">
    <property type="term" value="F:DNA binding"/>
    <property type="evidence" value="ECO:0007669"/>
    <property type="project" value="UniProtKB-KW"/>
</dbReference>
<dbReference type="GeneID" id="35446845"/>
<feature type="domain" description="Xylanolytic transcriptional activator regulatory" evidence="6">
    <location>
        <begin position="329"/>
        <end position="404"/>
    </location>
</feature>
<name>A0A2G4T3K4_RHIZD</name>
<dbReference type="SMART" id="SM00906">
    <property type="entry name" value="Fungal_trans"/>
    <property type="match status" value="1"/>
</dbReference>
<dbReference type="InterPro" id="IPR007219">
    <property type="entry name" value="XnlR_reg_dom"/>
</dbReference>
<evidence type="ECO:0000313" key="8">
    <source>
        <dbReference type="Proteomes" id="UP000242254"/>
    </source>
</evidence>
<evidence type="ECO:0000256" key="5">
    <source>
        <dbReference type="SAM" id="MobiDB-lite"/>
    </source>
</evidence>
<protein>
    <recommendedName>
        <fullName evidence="6">Xylanolytic transcriptional activator regulatory domain-containing protein</fullName>
    </recommendedName>
</protein>
<feature type="region of interest" description="Disordered" evidence="5">
    <location>
        <begin position="652"/>
        <end position="686"/>
    </location>
</feature>
<dbReference type="CDD" id="cd00067">
    <property type="entry name" value="GAL4"/>
    <property type="match status" value="1"/>
</dbReference>
<dbReference type="InterPro" id="IPR001138">
    <property type="entry name" value="Zn2Cys6_DnaBD"/>
</dbReference>
<keyword evidence="2" id="KW-0479">Metal-binding</keyword>
<dbReference type="GO" id="GO:0000981">
    <property type="term" value="F:DNA-binding transcription factor activity, RNA polymerase II-specific"/>
    <property type="evidence" value="ECO:0007669"/>
    <property type="project" value="InterPro"/>
</dbReference>
<accession>A0A2G4T3K4</accession>
<comment type="subcellular location">
    <subcellularLocation>
        <location evidence="1">Nucleus</location>
    </subcellularLocation>
</comment>
<dbReference type="GO" id="GO:0005634">
    <property type="term" value="C:nucleus"/>
    <property type="evidence" value="ECO:0007669"/>
    <property type="project" value="UniProtKB-SubCell"/>
</dbReference>
<keyword evidence="3" id="KW-0238">DNA-binding</keyword>
<evidence type="ECO:0000256" key="1">
    <source>
        <dbReference type="ARBA" id="ARBA00004123"/>
    </source>
</evidence>
<evidence type="ECO:0000256" key="3">
    <source>
        <dbReference type="ARBA" id="ARBA00023125"/>
    </source>
</evidence>
<dbReference type="CDD" id="cd12148">
    <property type="entry name" value="fungal_TF_MHR"/>
    <property type="match status" value="1"/>
</dbReference>
<dbReference type="STRING" id="1340429.A0A2G4T3K4"/>
<dbReference type="GO" id="GO:0008270">
    <property type="term" value="F:zinc ion binding"/>
    <property type="evidence" value="ECO:0007669"/>
    <property type="project" value="InterPro"/>
</dbReference>
<reference evidence="7 8" key="1">
    <citation type="journal article" date="2016" name="Proc. Natl. Acad. Sci. U.S.A.">
        <title>Lipid metabolic changes in an early divergent fungus govern the establishment of a mutualistic symbiosis with endobacteria.</title>
        <authorList>
            <person name="Lastovetsky O.A."/>
            <person name="Gaspar M.L."/>
            <person name="Mondo S.J."/>
            <person name="LaButti K.M."/>
            <person name="Sandor L."/>
            <person name="Grigoriev I.V."/>
            <person name="Henry S.A."/>
            <person name="Pawlowska T.E."/>
        </authorList>
    </citation>
    <scope>NUCLEOTIDE SEQUENCE [LARGE SCALE GENOMIC DNA]</scope>
    <source>
        <strain evidence="7 8">ATCC 52813</strain>
    </source>
</reference>
<sequence>MHLFFLLNPFRCRERRVGCDRGKPICGQCKDRYHCQYSNQALRLDNVSLRQRLGELENKVDWLTSFVTNLEQDYRTTIPQLMSHVQPQEEQQQQITNGHSVEEWAIQTGWPVVEHVDGMKSIYTNIKSFEDLSEAIRNTMQLIYNLKGNPILRRPSSISTDDDSVTSGSTVSSAKEHSFGFFESLGRLPTHGSKITLRNDDGSISSKMMAQSTISDKHLEVDVMTRLIHQHHKCAFPTLVSPSRFENHYRQGQLKPLVLSSVFSHSVPHTSIYHPHLTQIKDFRELGVKFYNHSHDLLGVDDEPANLSNIHQRTFLITYDLDHGRVRRAFLHIGIAIRMCFMLNLHRPEGYVSCKTPFEREQSKRIFWTVWFYDNMVSQLFHDQVATMKLSQISVDLPTVLPEFSQLERDQTIFTIQLIQIRKLAGSISEDLHRLEPHKLVKKYKRKLRIFYHELPSHLRFGKETSVLPPSTSLWERRTYYCILLDYCQAWITIYRTLLPSSSATRTSSLEKKAILHTSQAAVAAVKLFQAWFQSSALSSEGFDCFFRPYLYHFLSVKKILCANVAHIGRSPSLVYISRAYLALLLQLYQTTPTRRSFDESAVENDLLQFLTEHHISMNEVPYQEMVDEALRDDPNADGGWSIFSYVPSPVMDDEDESKSRTSSSSTASYGSDHPTTMTELTMDYF</sequence>
<dbReference type="InterPro" id="IPR036864">
    <property type="entry name" value="Zn2-C6_fun-type_DNA-bd_sf"/>
</dbReference>
<evidence type="ECO:0000259" key="6">
    <source>
        <dbReference type="SMART" id="SM00906"/>
    </source>
</evidence>
<dbReference type="Proteomes" id="UP000242254">
    <property type="component" value="Unassembled WGS sequence"/>
</dbReference>
<dbReference type="PANTHER" id="PTHR46910:SF3">
    <property type="entry name" value="HALOTOLERANCE PROTEIN 9-RELATED"/>
    <property type="match status" value="1"/>
</dbReference>
<dbReference type="InterPro" id="IPR050987">
    <property type="entry name" value="AtrR-like"/>
</dbReference>
<keyword evidence="8" id="KW-1185">Reference proteome</keyword>
<feature type="compositionally biased region" description="Low complexity" evidence="5">
    <location>
        <begin position="661"/>
        <end position="673"/>
    </location>
</feature>
<dbReference type="EMBL" id="KZ303844">
    <property type="protein sequence ID" value="PHZ15601.1"/>
    <property type="molecule type" value="Genomic_DNA"/>
</dbReference>
<evidence type="ECO:0000256" key="4">
    <source>
        <dbReference type="ARBA" id="ARBA00023242"/>
    </source>
</evidence>
<dbReference type="AlphaFoldDB" id="A0A2G4T3K4"/>
<gene>
    <name evidence="7" type="ORF">RHIMIDRAFT_90736</name>
</gene>
<dbReference type="Pfam" id="PF04082">
    <property type="entry name" value="Fungal_trans"/>
    <property type="match status" value="1"/>
</dbReference>